<dbReference type="Proteomes" id="UP001164116">
    <property type="component" value="Chromosome"/>
</dbReference>
<dbReference type="InterPro" id="IPR013858">
    <property type="entry name" value="Peptidase_M10B_C"/>
</dbReference>
<evidence type="ECO:0000256" key="4">
    <source>
        <dbReference type="SAM" id="MobiDB-lite"/>
    </source>
</evidence>
<dbReference type="InterPro" id="IPR006026">
    <property type="entry name" value="Peptidase_Metallo"/>
</dbReference>
<dbReference type="EMBL" id="CP112866">
    <property type="protein sequence ID" value="UZW18362.1"/>
    <property type="molecule type" value="Genomic_DNA"/>
</dbReference>
<protein>
    <submittedName>
        <fullName evidence="6">M10 family metallopeptidase C-terminal domain-containing protein</fullName>
    </submittedName>
</protein>
<accession>A0ABY6QG92</accession>
<dbReference type="Pfam" id="PF08548">
    <property type="entry name" value="Peptidase_M10_C"/>
    <property type="match status" value="1"/>
</dbReference>
<dbReference type="InterPro" id="IPR034033">
    <property type="entry name" value="Serralysin-like"/>
</dbReference>
<keyword evidence="3" id="KW-0677">Repeat</keyword>
<keyword evidence="2" id="KW-0964">Secreted</keyword>
<dbReference type="Gene3D" id="2.150.10.10">
    <property type="entry name" value="Serralysin-like metalloprotease, C-terminal"/>
    <property type="match status" value="1"/>
</dbReference>
<evidence type="ECO:0000256" key="1">
    <source>
        <dbReference type="ARBA" id="ARBA00004613"/>
    </source>
</evidence>
<proteinExistence type="predicted"/>
<sequence length="723" mass="77879">MTYISQRTARSVDYAGDASPPATPRKPSYSTDQAADQLLRMGRHWSDRNLDGTTRLSYRFFTPSQANHRTPAGANEFSTVQKQQARLSMQAWADVARLSFTEKAADAEGHLVLGNIADSGLSAYASYPPGALEGAHAWFASDGKNRPFSHGSFSRHLLTHEIGHTLGLAHPGHYNNSGSYARHARYAEDTRAYSVMSYWWEGHRGHAHRKNQQTYYPSAPMMDDISALQKRYGANLTTRDTDTVYGFNSNSGRDFLSLHSAADAPLFCVWDAGGNDTLDFSGFHHDQIIDLRAEHFSDVGGMQGNVSIAKGVTLENASGGTGDDHLIGNHVDNRLTGGRGADTLTGGRGRNTFIYTHASDSTVQRPDLIMDFKSGQDTLDVSAALKNANVNGLTFVWRFSGRAGEAVIDYNPQTRLHSLAIDLDGSAQADLLITSHGAIKPGDVISHTARAPATPMPLIPQAPAPAPALANRQAPIASQNVPSAALKGTPMHTSAKAVGSLREVSVMRDSWGYERVHQRSLGTGSLIDGGNSVLTNQHVHAALAKGSRLELWLGCEEDSSGRLKVARKVPLSVTPQSSDARLDYATLRVDLPAEAKTALARQFTPLRLATNHSALPGQKIFMPNHGQASLGISFLNASGQPTTLKAYHQDSVGQTSFYHDAFKVPGTSGSPLISVETGEIVALHNGSIIGTVDGRRESLGHATPIDLIQSHREALQRPSSRPT</sequence>
<dbReference type="InterPro" id="IPR024079">
    <property type="entry name" value="MetalloPept_cat_dom_sf"/>
</dbReference>
<gene>
    <name evidence="6" type="ORF">OSC50_23780</name>
</gene>
<evidence type="ECO:0000259" key="5">
    <source>
        <dbReference type="SMART" id="SM00235"/>
    </source>
</evidence>
<dbReference type="SMART" id="SM00235">
    <property type="entry name" value="ZnMc"/>
    <property type="match status" value="1"/>
</dbReference>
<dbReference type="PRINTS" id="PR00313">
    <property type="entry name" value="CABNDNGRPT"/>
</dbReference>
<feature type="region of interest" description="Disordered" evidence="4">
    <location>
        <begin position="1"/>
        <end position="32"/>
    </location>
</feature>
<name>A0ABY6QG92_9PSED</name>
<keyword evidence="7" id="KW-1185">Reference proteome</keyword>
<evidence type="ECO:0000313" key="7">
    <source>
        <dbReference type="Proteomes" id="UP001164116"/>
    </source>
</evidence>
<evidence type="ECO:0000313" key="6">
    <source>
        <dbReference type="EMBL" id="UZW18362.1"/>
    </source>
</evidence>
<dbReference type="Gene3D" id="3.40.390.10">
    <property type="entry name" value="Collagenase (Catalytic Domain)"/>
    <property type="match status" value="1"/>
</dbReference>
<dbReference type="Gene3D" id="2.40.10.120">
    <property type="match status" value="1"/>
</dbReference>
<dbReference type="RefSeq" id="WP_266245376.1">
    <property type="nucleotide sequence ID" value="NZ_CP112866.1"/>
</dbReference>
<comment type="subcellular location">
    <subcellularLocation>
        <location evidence="1">Secreted</location>
    </subcellularLocation>
</comment>
<dbReference type="Pfam" id="PF13365">
    <property type="entry name" value="Trypsin_2"/>
    <property type="match status" value="1"/>
</dbReference>
<evidence type="ECO:0000256" key="2">
    <source>
        <dbReference type="ARBA" id="ARBA00022525"/>
    </source>
</evidence>
<feature type="domain" description="Peptidase metallopeptidase" evidence="5">
    <location>
        <begin position="47"/>
        <end position="218"/>
    </location>
</feature>
<dbReference type="CDD" id="cd04277">
    <property type="entry name" value="ZnMc_serralysin_like"/>
    <property type="match status" value="1"/>
</dbReference>
<dbReference type="SUPFAM" id="SSF51120">
    <property type="entry name" value="beta-Roll"/>
    <property type="match status" value="1"/>
</dbReference>
<dbReference type="SUPFAM" id="SSF50494">
    <property type="entry name" value="Trypsin-like serine proteases"/>
    <property type="match status" value="1"/>
</dbReference>
<evidence type="ECO:0000256" key="3">
    <source>
        <dbReference type="ARBA" id="ARBA00022737"/>
    </source>
</evidence>
<dbReference type="InterPro" id="IPR009003">
    <property type="entry name" value="Peptidase_S1_PA"/>
</dbReference>
<reference evidence="6" key="1">
    <citation type="submission" date="2022-11" db="EMBL/GenBank/DDBJ databases">
        <title>Taxonomic description of a new Pseudomonas species.</title>
        <authorList>
            <person name="Tambong J.T."/>
        </authorList>
    </citation>
    <scope>NUCLEOTIDE SEQUENCE</scope>
    <source>
        <strain evidence="6">S1Bt42</strain>
    </source>
</reference>
<dbReference type="InterPro" id="IPR011049">
    <property type="entry name" value="Serralysin-like_metalloprot_C"/>
</dbReference>
<organism evidence="6 7">
    <name type="scientific">Pseudomonas quebecensis</name>
    <dbReference type="NCBI Taxonomy" id="2995174"/>
    <lineage>
        <taxon>Bacteria</taxon>
        <taxon>Pseudomonadati</taxon>
        <taxon>Pseudomonadota</taxon>
        <taxon>Gammaproteobacteria</taxon>
        <taxon>Pseudomonadales</taxon>
        <taxon>Pseudomonadaceae</taxon>
        <taxon>Pseudomonas</taxon>
    </lineage>
</organism>
<dbReference type="SUPFAM" id="SSF55486">
    <property type="entry name" value="Metalloproteases ('zincins'), catalytic domain"/>
    <property type="match status" value="1"/>
</dbReference>